<dbReference type="SUPFAM" id="SSF46565">
    <property type="entry name" value="Chaperone J-domain"/>
    <property type="match status" value="1"/>
</dbReference>
<accession>A0A8H6MA28</accession>
<dbReference type="PRINTS" id="PR00625">
    <property type="entry name" value="JDOMAIN"/>
</dbReference>
<dbReference type="Proteomes" id="UP000521943">
    <property type="component" value="Unassembled WGS sequence"/>
</dbReference>
<dbReference type="PANTHER" id="PTHR43948">
    <property type="entry name" value="DNAJ HOMOLOG SUBFAMILY B"/>
    <property type="match status" value="1"/>
</dbReference>
<dbReference type="AlphaFoldDB" id="A0A8H6MA28"/>
<dbReference type="PROSITE" id="PS50076">
    <property type="entry name" value="DNAJ_2"/>
    <property type="match status" value="1"/>
</dbReference>
<feature type="compositionally biased region" description="Pro residues" evidence="1">
    <location>
        <begin position="294"/>
        <end position="304"/>
    </location>
</feature>
<dbReference type="InterPro" id="IPR036869">
    <property type="entry name" value="J_dom_sf"/>
</dbReference>
<dbReference type="EMBL" id="JACGCI010000009">
    <property type="protein sequence ID" value="KAF6761523.1"/>
    <property type="molecule type" value="Genomic_DNA"/>
</dbReference>
<organism evidence="3 4">
    <name type="scientific">Ephemerocybe angulata</name>
    <dbReference type="NCBI Taxonomy" id="980116"/>
    <lineage>
        <taxon>Eukaryota</taxon>
        <taxon>Fungi</taxon>
        <taxon>Dikarya</taxon>
        <taxon>Basidiomycota</taxon>
        <taxon>Agaricomycotina</taxon>
        <taxon>Agaricomycetes</taxon>
        <taxon>Agaricomycetidae</taxon>
        <taxon>Agaricales</taxon>
        <taxon>Agaricineae</taxon>
        <taxon>Psathyrellaceae</taxon>
        <taxon>Ephemerocybe</taxon>
    </lineage>
</organism>
<dbReference type="OrthoDB" id="442087at2759"/>
<reference evidence="3 4" key="1">
    <citation type="submission" date="2020-07" db="EMBL/GenBank/DDBJ databases">
        <title>Comparative genomics of pyrophilous fungi reveals a link between fire events and developmental genes.</title>
        <authorList>
            <consortium name="DOE Joint Genome Institute"/>
            <person name="Steindorff A.S."/>
            <person name="Carver A."/>
            <person name="Calhoun S."/>
            <person name="Stillman K."/>
            <person name="Liu H."/>
            <person name="Lipzen A."/>
            <person name="Pangilinan J."/>
            <person name="Labutti K."/>
            <person name="Bruns T.D."/>
            <person name="Grigoriev I.V."/>
        </authorList>
    </citation>
    <scope>NUCLEOTIDE SEQUENCE [LARGE SCALE GENOMIC DNA]</scope>
    <source>
        <strain evidence="3 4">CBS 144469</strain>
    </source>
</reference>
<dbReference type="Pfam" id="PF00226">
    <property type="entry name" value="DnaJ"/>
    <property type="match status" value="1"/>
</dbReference>
<dbReference type="CDD" id="cd06257">
    <property type="entry name" value="DnaJ"/>
    <property type="match status" value="1"/>
</dbReference>
<dbReference type="GO" id="GO:0044183">
    <property type="term" value="F:protein folding chaperone"/>
    <property type="evidence" value="ECO:0007669"/>
    <property type="project" value="TreeGrafter"/>
</dbReference>
<dbReference type="InterPro" id="IPR018253">
    <property type="entry name" value="DnaJ_domain_CS"/>
</dbReference>
<evidence type="ECO:0000313" key="4">
    <source>
        <dbReference type="Proteomes" id="UP000521943"/>
    </source>
</evidence>
<dbReference type="GO" id="GO:0051087">
    <property type="term" value="F:protein-folding chaperone binding"/>
    <property type="evidence" value="ECO:0007669"/>
    <property type="project" value="TreeGrafter"/>
</dbReference>
<dbReference type="SMART" id="SM00271">
    <property type="entry name" value="DnaJ"/>
    <property type="match status" value="1"/>
</dbReference>
<name>A0A8H6MA28_9AGAR</name>
<proteinExistence type="predicted"/>
<dbReference type="GO" id="GO:0051082">
    <property type="term" value="F:unfolded protein binding"/>
    <property type="evidence" value="ECO:0007669"/>
    <property type="project" value="TreeGrafter"/>
</dbReference>
<feature type="compositionally biased region" description="Polar residues" evidence="1">
    <location>
        <begin position="251"/>
        <end position="268"/>
    </location>
</feature>
<comment type="caution">
    <text evidence="3">The sequence shown here is derived from an EMBL/GenBank/DDBJ whole genome shotgun (WGS) entry which is preliminary data.</text>
</comment>
<feature type="region of interest" description="Disordered" evidence="1">
    <location>
        <begin position="349"/>
        <end position="418"/>
    </location>
</feature>
<protein>
    <recommendedName>
        <fullName evidence="2">J domain-containing protein</fullName>
    </recommendedName>
</protein>
<feature type="compositionally biased region" description="Basic and acidic residues" evidence="1">
    <location>
        <begin position="269"/>
        <end position="281"/>
    </location>
</feature>
<sequence>MATLLYEELNLEATATTEQIRKAYKKAALQTHPDRLPPTASAEQKKEAEERFRNVNHAYEVLSDPQKRKEYDMHGVWPPPVEDIPRYRGTSSQFPQNGFDEFLFTSQPHHHDAFRSFAFTDPFSLFNSIFGDIRPQRSSGFGFGAFEDPFERIERELNRSGFSSPRPDPFSGFMGSPRATGLFPGFSMFGMLPMIPNMQPASSPNRGGGQWLSESYMTQSINGVTQTIQTRVDAQGNEHVTRTLPDGRKTYTVNGVEQASPTRSLNGQEQRRISASAEERAPSQPQLVEHNYIPPKPIPPPPPYTRNQGLYDNNANYASAYPSYAYSAPAPPAASPVSPMISPATAYPKRRDKAYGSPSTGDTGYESHHQRPHHTNHLQGTHHKSSDPRHPSFADPAPYYIDESHDEGRKKHQRHSRR</sequence>
<evidence type="ECO:0000313" key="3">
    <source>
        <dbReference type="EMBL" id="KAF6761523.1"/>
    </source>
</evidence>
<dbReference type="PANTHER" id="PTHR43948:SF10">
    <property type="entry name" value="MRJ, ISOFORM E"/>
    <property type="match status" value="1"/>
</dbReference>
<evidence type="ECO:0000259" key="2">
    <source>
        <dbReference type="PROSITE" id="PS50076"/>
    </source>
</evidence>
<dbReference type="InterPro" id="IPR001623">
    <property type="entry name" value="DnaJ_domain"/>
</dbReference>
<dbReference type="Gene3D" id="1.10.287.110">
    <property type="entry name" value="DnaJ domain"/>
    <property type="match status" value="1"/>
</dbReference>
<evidence type="ECO:0000256" key="1">
    <source>
        <dbReference type="SAM" id="MobiDB-lite"/>
    </source>
</evidence>
<dbReference type="GO" id="GO:0005737">
    <property type="term" value="C:cytoplasm"/>
    <property type="evidence" value="ECO:0007669"/>
    <property type="project" value="TreeGrafter"/>
</dbReference>
<feature type="domain" description="J" evidence="2">
    <location>
        <begin position="4"/>
        <end position="75"/>
    </location>
</feature>
<feature type="compositionally biased region" description="Basic residues" evidence="1">
    <location>
        <begin position="370"/>
        <end position="383"/>
    </location>
</feature>
<dbReference type="PROSITE" id="PS00636">
    <property type="entry name" value="DNAJ_1"/>
    <property type="match status" value="1"/>
</dbReference>
<keyword evidence="4" id="KW-1185">Reference proteome</keyword>
<feature type="region of interest" description="Disordered" evidence="1">
    <location>
        <begin position="241"/>
        <end position="311"/>
    </location>
</feature>
<gene>
    <name evidence="3" type="ORF">DFP72DRAFT_842434</name>
</gene>